<protein>
    <submittedName>
        <fullName evidence="1">Streptothricin acetyltransferase</fullName>
    </submittedName>
</protein>
<gene>
    <name evidence="1" type="primary">sat1</name>
</gene>
<dbReference type="AlphaFoldDB" id="A0A224A9C3"/>
<keyword evidence="1" id="KW-0808">Transferase</keyword>
<name>A0A224A9C3_SHISO</name>
<dbReference type="GO" id="GO:0016740">
    <property type="term" value="F:transferase activity"/>
    <property type="evidence" value="ECO:0007669"/>
    <property type="project" value="UniProtKB-KW"/>
</dbReference>
<dbReference type="SUPFAM" id="SSF53474">
    <property type="entry name" value="alpha/beta-Hydrolases"/>
    <property type="match status" value="1"/>
</dbReference>
<accession>A0A224A9C3</accession>
<dbReference type="Gene3D" id="3.40.50.1820">
    <property type="entry name" value="alpha/beta hydrolase"/>
    <property type="match status" value="1"/>
</dbReference>
<proteinExistence type="predicted"/>
<dbReference type="EMBL" id="LC310966">
    <property type="protein sequence ID" value="BBA09482.1"/>
    <property type="molecule type" value="Genomic_DNA"/>
</dbReference>
<evidence type="ECO:0000313" key="1">
    <source>
        <dbReference type="EMBL" id="BBA09482.1"/>
    </source>
</evidence>
<dbReference type="InterPro" id="IPR029058">
    <property type="entry name" value="AB_hydrolase_fold"/>
</dbReference>
<reference evidence="1" key="1">
    <citation type="submission" date="2017-07" db="EMBL/GenBank/DDBJ databases">
        <title>Characterization of integrons and antimicrobial resistance genes in water isolates of Shigella spp. in Iran.</title>
        <authorList>
            <person name="Shahin K."/>
            <person name="Bouzari M."/>
            <person name="Wang R."/>
            <person name="Rabbani M."/>
        </authorList>
    </citation>
    <scope>NUCLEOTIDE SEQUENCE</scope>
    <source>
        <strain evidence="1">S. sonnei-w8</strain>
    </source>
</reference>
<sequence>MKEKVVVDKAISLYTESFGDPAHEPIILIMGAMSSAGWWPDEFCSQLAKMGRYVIRYDHRDTGKSTSYEPGQAPGYEGPLYPPSLILGWCRSRSVKCALRDAIRGSKMLTLEGTGQSSQRLAEDYPGD</sequence>
<organism evidence="1">
    <name type="scientific">Shigella sonnei</name>
    <dbReference type="NCBI Taxonomy" id="624"/>
    <lineage>
        <taxon>Bacteria</taxon>
        <taxon>Pseudomonadati</taxon>
        <taxon>Pseudomonadota</taxon>
        <taxon>Gammaproteobacteria</taxon>
        <taxon>Enterobacterales</taxon>
        <taxon>Enterobacteriaceae</taxon>
        <taxon>Shigella</taxon>
    </lineage>
</organism>